<gene>
    <name evidence="1" type="ORF">PghCCS26_10270</name>
</gene>
<dbReference type="EMBL" id="BTCL01000003">
    <property type="protein sequence ID" value="GMK43900.1"/>
    <property type="molecule type" value="Genomic_DNA"/>
</dbReference>
<keyword evidence="2" id="KW-1185">Reference proteome</keyword>
<evidence type="ECO:0000313" key="2">
    <source>
        <dbReference type="Proteomes" id="UP001285921"/>
    </source>
</evidence>
<dbReference type="RefSeq" id="WP_201004121.1">
    <property type="nucleotide sequence ID" value="NZ_BTCL01000003.1"/>
</dbReference>
<accession>A0ABQ6NH42</accession>
<evidence type="ECO:0008006" key="3">
    <source>
        <dbReference type="Google" id="ProtNLM"/>
    </source>
</evidence>
<proteinExistence type="predicted"/>
<reference evidence="1 2" key="1">
    <citation type="submission" date="2023-05" db="EMBL/GenBank/DDBJ databases">
        <title>Draft genome of Paenibacillus sp. CCS26.</title>
        <authorList>
            <person name="Akita H."/>
            <person name="Shinto Y."/>
            <person name="Kimura Z."/>
        </authorList>
    </citation>
    <scope>NUCLEOTIDE SEQUENCE [LARGE SCALE GENOMIC DNA]</scope>
    <source>
        <strain evidence="1 2">CCS26</strain>
    </source>
</reference>
<comment type="caution">
    <text evidence="1">The sequence shown here is derived from an EMBL/GenBank/DDBJ whole genome shotgun (WGS) entry which is preliminary data.</text>
</comment>
<evidence type="ECO:0000313" key="1">
    <source>
        <dbReference type="EMBL" id="GMK43900.1"/>
    </source>
</evidence>
<name>A0ABQ6NH42_9BACL</name>
<organism evidence="1 2">
    <name type="scientific">Paenibacillus glycanilyticus</name>
    <dbReference type="NCBI Taxonomy" id="126569"/>
    <lineage>
        <taxon>Bacteria</taxon>
        <taxon>Bacillati</taxon>
        <taxon>Bacillota</taxon>
        <taxon>Bacilli</taxon>
        <taxon>Bacillales</taxon>
        <taxon>Paenibacillaceae</taxon>
        <taxon>Paenibacillus</taxon>
    </lineage>
</organism>
<dbReference type="Proteomes" id="UP001285921">
    <property type="component" value="Unassembled WGS sequence"/>
</dbReference>
<dbReference type="PROSITE" id="PS51257">
    <property type="entry name" value="PROKAR_LIPOPROTEIN"/>
    <property type="match status" value="1"/>
</dbReference>
<protein>
    <recommendedName>
        <fullName evidence="3">Lipoprotein</fullName>
    </recommendedName>
</protein>
<sequence>MKSILIVLFSMIMLTVGCQSKQEIINGKLIVYKRIGVENKHQKYIEIKDKEIVQDIYLMLKKEDWVKVMLKMTTPPEYKIHFEPTNGSQALSIEYDVWFTNGFAEVYIEAQNLKKRLPREDSTILYDAIQ</sequence>